<organism evidence="3 4">
    <name type="scientific">Marininema halotolerans</name>
    <dbReference type="NCBI Taxonomy" id="1155944"/>
    <lineage>
        <taxon>Bacteria</taxon>
        <taxon>Bacillati</taxon>
        <taxon>Bacillota</taxon>
        <taxon>Bacilli</taxon>
        <taxon>Bacillales</taxon>
        <taxon>Thermoactinomycetaceae</taxon>
        <taxon>Marininema</taxon>
    </lineage>
</organism>
<dbReference type="PROSITE" id="PS50106">
    <property type="entry name" value="PDZ"/>
    <property type="match status" value="1"/>
</dbReference>
<keyword evidence="1" id="KW-1133">Transmembrane helix</keyword>
<name>A0A1I6NYB9_9BACL</name>
<keyword evidence="1" id="KW-0472">Membrane</keyword>
<dbReference type="Gene3D" id="2.30.42.10">
    <property type="match status" value="1"/>
</dbReference>
<protein>
    <submittedName>
        <fullName evidence="3">PDZ domain-containing protein</fullName>
    </submittedName>
</protein>
<dbReference type="EMBL" id="FPAA01000001">
    <property type="protein sequence ID" value="SFS32966.1"/>
    <property type="molecule type" value="Genomic_DNA"/>
</dbReference>
<reference evidence="4" key="1">
    <citation type="submission" date="2016-10" db="EMBL/GenBank/DDBJ databases">
        <authorList>
            <person name="Varghese N."/>
            <person name="Submissions S."/>
        </authorList>
    </citation>
    <scope>NUCLEOTIDE SEQUENCE [LARGE SCALE GENOMIC DNA]</scope>
    <source>
        <strain evidence="4">DSM 45789</strain>
    </source>
</reference>
<keyword evidence="4" id="KW-1185">Reference proteome</keyword>
<proteinExistence type="predicted"/>
<feature type="domain" description="PDZ" evidence="2">
    <location>
        <begin position="283"/>
        <end position="325"/>
    </location>
</feature>
<dbReference type="OrthoDB" id="198399at2"/>
<dbReference type="AlphaFoldDB" id="A0A1I6NYB9"/>
<gene>
    <name evidence="3" type="ORF">SAMN05444972_101234</name>
</gene>
<dbReference type="InterPro" id="IPR036034">
    <property type="entry name" value="PDZ_sf"/>
</dbReference>
<evidence type="ECO:0000313" key="3">
    <source>
        <dbReference type="EMBL" id="SFS32966.1"/>
    </source>
</evidence>
<sequence length="381" mass="42733">MEPFFLLWESPWGAWKVSAVHPFWLLAILLVAWQYAWKGIKEQKKLGSRLHPPTPLFLRSLLFGIGGGLLFSFGVSSWMFEIDGASIPWVWGGVIGMFLIRPRFACPSYAIGVLTFVSLCWEQAGWSTEGIWLGLSDFHTPDWLLLMSALHGLEWLLVRLDGQRGSTPIVEETKAGQVVGGALLQKIWALPLVIGTPNGWLPLPLVIGFSRVNLSRPMRQQKRRSSSLILVYAGLLGLVSWGAMFWPAFMWLAASFCILGHEGIYQLGRIRERRRSPLFTSNEKGVNILAVWPNSPAKMMHIKPGDTVLKVNGMEVTDLRALEHNISTSGALCRLEVMDRHGETRLSQRVLYEGDPVHLGIVEIPKAISLNPTIRTQEHQQ</sequence>
<evidence type="ECO:0000259" key="2">
    <source>
        <dbReference type="PROSITE" id="PS50106"/>
    </source>
</evidence>
<accession>A0A1I6NYB9</accession>
<dbReference type="InterPro" id="IPR001478">
    <property type="entry name" value="PDZ"/>
</dbReference>
<feature type="transmembrane region" description="Helical" evidence="1">
    <location>
        <begin position="12"/>
        <end position="35"/>
    </location>
</feature>
<feature type="transmembrane region" description="Helical" evidence="1">
    <location>
        <begin position="225"/>
        <end position="243"/>
    </location>
</feature>
<feature type="transmembrane region" description="Helical" evidence="1">
    <location>
        <begin position="56"/>
        <end position="80"/>
    </location>
</feature>
<dbReference type="Proteomes" id="UP000198660">
    <property type="component" value="Unassembled WGS sequence"/>
</dbReference>
<keyword evidence="1" id="KW-0812">Transmembrane</keyword>
<dbReference type="SUPFAM" id="SSF50156">
    <property type="entry name" value="PDZ domain-like"/>
    <property type="match status" value="1"/>
</dbReference>
<evidence type="ECO:0000256" key="1">
    <source>
        <dbReference type="SAM" id="Phobius"/>
    </source>
</evidence>
<dbReference type="Pfam" id="PF13180">
    <property type="entry name" value="PDZ_2"/>
    <property type="match status" value="1"/>
</dbReference>
<evidence type="ECO:0000313" key="4">
    <source>
        <dbReference type="Proteomes" id="UP000198660"/>
    </source>
</evidence>
<dbReference type="RefSeq" id="WP_091832582.1">
    <property type="nucleotide sequence ID" value="NZ_FPAA01000001.1"/>
</dbReference>